<feature type="binding site" evidence="9">
    <location>
        <begin position="91"/>
        <end position="93"/>
    </location>
    <ligand>
        <name>ATP</name>
        <dbReference type="ChEBI" id="CHEBI:30616"/>
    </ligand>
</feature>
<dbReference type="PRINTS" id="PR01020">
    <property type="entry name" value="LPSBIOSNTHSS"/>
</dbReference>
<evidence type="ECO:0000256" key="6">
    <source>
        <dbReference type="ARBA" id="ARBA00022842"/>
    </source>
</evidence>
<feature type="domain" description="Cytidyltransferase-like" evidence="10">
    <location>
        <begin position="8"/>
        <end position="136"/>
    </location>
</feature>
<feature type="binding site" evidence="9">
    <location>
        <position position="44"/>
    </location>
    <ligand>
        <name>substrate</name>
    </ligand>
</feature>
<dbReference type="AlphaFoldDB" id="A0A7V5UE42"/>
<keyword evidence="5 9" id="KW-0067">ATP-binding</keyword>
<feature type="binding site" evidence="9">
    <location>
        <position position="76"/>
    </location>
    <ligand>
        <name>substrate</name>
    </ligand>
</feature>
<dbReference type="NCBIfam" id="TIGR01510">
    <property type="entry name" value="coaD_prev_kdtB"/>
    <property type="match status" value="1"/>
</dbReference>
<evidence type="ECO:0000256" key="4">
    <source>
        <dbReference type="ARBA" id="ARBA00022741"/>
    </source>
</evidence>
<evidence type="ECO:0000256" key="7">
    <source>
        <dbReference type="ARBA" id="ARBA00022993"/>
    </source>
</evidence>
<organism evidence="11">
    <name type="scientific">Caldithrix abyssi</name>
    <dbReference type="NCBI Taxonomy" id="187145"/>
    <lineage>
        <taxon>Bacteria</taxon>
        <taxon>Pseudomonadati</taxon>
        <taxon>Calditrichota</taxon>
        <taxon>Calditrichia</taxon>
        <taxon>Calditrichales</taxon>
        <taxon>Calditrichaceae</taxon>
        <taxon>Caldithrix</taxon>
    </lineage>
</organism>
<feature type="site" description="Transition state stabilizer" evidence="9">
    <location>
        <position position="20"/>
    </location>
</feature>
<comment type="pathway">
    <text evidence="9">Cofactor biosynthesis; coenzyme A biosynthesis; CoA from (R)-pantothenate: step 4/5.</text>
</comment>
<dbReference type="PANTHER" id="PTHR21342">
    <property type="entry name" value="PHOSPHOPANTETHEINE ADENYLYLTRANSFERASE"/>
    <property type="match status" value="1"/>
</dbReference>
<feature type="binding site" evidence="9">
    <location>
        <begin position="126"/>
        <end position="132"/>
    </location>
    <ligand>
        <name>ATP</name>
        <dbReference type="ChEBI" id="CHEBI:30616"/>
    </ligand>
</feature>
<gene>
    <name evidence="9" type="primary">coaD</name>
    <name evidence="11" type="ORF">ENJ89_01330</name>
</gene>
<dbReference type="Gene3D" id="3.40.50.620">
    <property type="entry name" value="HUPs"/>
    <property type="match status" value="1"/>
</dbReference>
<dbReference type="UniPathway" id="UPA00241">
    <property type="reaction ID" value="UER00355"/>
</dbReference>
<feature type="binding site" evidence="9">
    <location>
        <position position="90"/>
    </location>
    <ligand>
        <name>substrate</name>
    </ligand>
</feature>
<evidence type="ECO:0000259" key="10">
    <source>
        <dbReference type="Pfam" id="PF01467"/>
    </source>
</evidence>
<dbReference type="Proteomes" id="UP000886124">
    <property type="component" value="Unassembled WGS sequence"/>
</dbReference>
<proteinExistence type="inferred from homology"/>
<evidence type="ECO:0000256" key="5">
    <source>
        <dbReference type="ARBA" id="ARBA00022840"/>
    </source>
</evidence>
<dbReference type="InterPro" id="IPR001980">
    <property type="entry name" value="PPAT"/>
</dbReference>
<keyword evidence="1 9" id="KW-0963">Cytoplasm</keyword>
<comment type="cofactor">
    <cofactor evidence="9">
        <name>Mg(2+)</name>
        <dbReference type="ChEBI" id="CHEBI:18420"/>
    </cofactor>
</comment>
<evidence type="ECO:0000313" key="11">
    <source>
        <dbReference type="EMBL" id="HHJ51809.1"/>
    </source>
</evidence>
<dbReference type="SUPFAM" id="SSF52374">
    <property type="entry name" value="Nucleotidylyl transferase"/>
    <property type="match status" value="1"/>
</dbReference>
<feature type="binding site" evidence="9">
    <location>
        <position position="20"/>
    </location>
    <ligand>
        <name>ATP</name>
        <dbReference type="ChEBI" id="CHEBI:30616"/>
    </ligand>
</feature>
<evidence type="ECO:0000256" key="1">
    <source>
        <dbReference type="ARBA" id="ARBA00022490"/>
    </source>
</evidence>
<keyword evidence="4 9" id="KW-0547">Nucleotide-binding</keyword>
<feature type="binding site" evidence="9">
    <location>
        <position position="12"/>
    </location>
    <ligand>
        <name>substrate</name>
    </ligand>
</feature>
<dbReference type="GO" id="GO:0005737">
    <property type="term" value="C:cytoplasm"/>
    <property type="evidence" value="ECO:0007669"/>
    <property type="project" value="UniProtKB-SubCell"/>
</dbReference>
<comment type="similarity">
    <text evidence="9">Belongs to the bacterial CoaD family.</text>
</comment>
<comment type="subcellular location">
    <subcellularLocation>
        <location evidence="9">Cytoplasm</location>
    </subcellularLocation>
</comment>
<reference evidence="11" key="1">
    <citation type="journal article" date="2020" name="mSystems">
        <title>Genome- and Community-Level Interaction Insights into Carbon Utilization and Element Cycling Functions of Hydrothermarchaeota in Hydrothermal Sediment.</title>
        <authorList>
            <person name="Zhou Z."/>
            <person name="Liu Y."/>
            <person name="Xu W."/>
            <person name="Pan J."/>
            <person name="Luo Z.H."/>
            <person name="Li M."/>
        </authorList>
    </citation>
    <scope>NUCLEOTIDE SEQUENCE [LARGE SCALE GENOMIC DNA]</scope>
    <source>
        <strain evidence="11">HyVt-527</strain>
    </source>
</reference>
<name>A0A7V5UE42_CALAY</name>
<dbReference type="HAMAP" id="MF_00151">
    <property type="entry name" value="PPAT_bact"/>
    <property type="match status" value="1"/>
</dbReference>
<comment type="subunit">
    <text evidence="9">Homohexamer.</text>
</comment>
<keyword evidence="6 9" id="KW-0460">Magnesium</keyword>
<feature type="binding site" evidence="9">
    <location>
        <begin position="12"/>
        <end position="13"/>
    </location>
    <ligand>
        <name>ATP</name>
        <dbReference type="ChEBI" id="CHEBI:30616"/>
    </ligand>
</feature>
<comment type="caution">
    <text evidence="11">The sequence shown here is derived from an EMBL/GenBank/DDBJ whole genome shotgun (WGS) entry which is preliminary data.</text>
</comment>
<protein>
    <recommendedName>
        <fullName evidence="9">Phosphopantetheine adenylyltransferase</fullName>
        <ecNumber evidence="9">2.7.7.3</ecNumber>
    </recommendedName>
    <alternativeName>
        <fullName evidence="9">Dephospho-CoA pyrophosphorylase</fullName>
    </alternativeName>
    <alternativeName>
        <fullName evidence="9">Pantetheine-phosphate adenylyltransferase</fullName>
        <shortName evidence="9">PPAT</shortName>
    </alternativeName>
</protein>
<dbReference type="Pfam" id="PF01467">
    <property type="entry name" value="CTP_transf_like"/>
    <property type="match status" value="1"/>
</dbReference>
<dbReference type="InterPro" id="IPR014729">
    <property type="entry name" value="Rossmann-like_a/b/a_fold"/>
</dbReference>
<sequence length="165" mass="18756">MNNTRIAIYPGTFDPITLGHVDIIERSSKLFDQVVVTLAINVSKKPLFSIEERKEMIRDAVRNLPNVTVEQFDGLLVDFAKRMKASVIIRGLRAISDFEYEFQMALMNRHLADDITTVFLMPNEKYTYLNSTIIKDVANFGGNIDKFVTKLVALKLKEKLNTKGA</sequence>
<dbReference type="CDD" id="cd02163">
    <property type="entry name" value="PPAT"/>
    <property type="match status" value="1"/>
</dbReference>
<keyword evidence="2 9" id="KW-0808">Transferase</keyword>
<comment type="function">
    <text evidence="9">Reversibly transfers an adenylyl group from ATP to 4'-phosphopantetheine, yielding dephospho-CoA (dPCoA) and pyrophosphate.</text>
</comment>
<dbReference type="EMBL" id="DROD01000096">
    <property type="protein sequence ID" value="HHJ51809.1"/>
    <property type="molecule type" value="Genomic_DNA"/>
</dbReference>
<comment type="catalytic activity">
    <reaction evidence="8 9">
        <text>(R)-4'-phosphopantetheine + ATP + H(+) = 3'-dephospho-CoA + diphosphate</text>
        <dbReference type="Rhea" id="RHEA:19801"/>
        <dbReference type="ChEBI" id="CHEBI:15378"/>
        <dbReference type="ChEBI" id="CHEBI:30616"/>
        <dbReference type="ChEBI" id="CHEBI:33019"/>
        <dbReference type="ChEBI" id="CHEBI:57328"/>
        <dbReference type="ChEBI" id="CHEBI:61723"/>
        <dbReference type="EC" id="2.7.7.3"/>
    </reaction>
</comment>
<evidence type="ECO:0000256" key="3">
    <source>
        <dbReference type="ARBA" id="ARBA00022695"/>
    </source>
</evidence>
<evidence type="ECO:0000256" key="2">
    <source>
        <dbReference type="ARBA" id="ARBA00022679"/>
    </source>
</evidence>
<keyword evidence="3 9" id="KW-0548">Nucleotidyltransferase</keyword>
<feature type="binding site" evidence="9">
    <location>
        <position position="101"/>
    </location>
    <ligand>
        <name>ATP</name>
        <dbReference type="ChEBI" id="CHEBI:30616"/>
    </ligand>
</feature>
<evidence type="ECO:0000256" key="8">
    <source>
        <dbReference type="ARBA" id="ARBA00029346"/>
    </source>
</evidence>
<evidence type="ECO:0000256" key="9">
    <source>
        <dbReference type="HAMAP-Rule" id="MF_00151"/>
    </source>
</evidence>
<dbReference type="NCBIfam" id="TIGR00125">
    <property type="entry name" value="cyt_tran_rel"/>
    <property type="match status" value="1"/>
</dbReference>
<dbReference type="GO" id="GO:0004595">
    <property type="term" value="F:pantetheine-phosphate adenylyltransferase activity"/>
    <property type="evidence" value="ECO:0007669"/>
    <property type="project" value="UniProtKB-UniRule"/>
</dbReference>
<dbReference type="GO" id="GO:0015937">
    <property type="term" value="P:coenzyme A biosynthetic process"/>
    <property type="evidence" value="ECO:0007669"/>
    <property type="project" value="UniProtKB-UniRule"/>
</dbReference>
<dbReference type="PANTHER" id="PTHR21342:SF1">
    <property type="entry name" value="PHOSPHOPANTETHEINE ADENYLYLTRANSFERASE"/>
    <property type="match status" value="1"/>
</dbReference>
<dbReference type="GO" id="GO:0005524">
    <property type="term" value="F:ATP binding"/>
    <property type="evidence" value="ECO:0007669"/>
    <property type="project" value="UniProtKB-KW"/>
</dbReference>
<dbReference type="EC" id="2.7.7.3" evidence="9"/>
<accession>A0A7V5UE42</accession>
<keyword evidence="7 9" id="KW-0173">Coenzyme A biosynthesis</keyword>
<dbReference type="InterPro" id="IPR004821">
    <property type="entry name" value="Cyt_trans-like"/>
</dbReference>